<dbReference type="Pfam" id="PF00941">
    <property type="entry name" value="FAD_binding_5"/>
    <property type="match status" value="1"/>
</dbReference>
<dbReference type="InterPro" id="IPR002346">
    <property type="entry name" value="Mopterin_DH_FAD-bd"/>
</dbReference>
<gene>
    <name evidence="4" type="ORF">P4S50_13385</name>
</gene>
<dbReference type="InterPro" id="IPR005107">
    <property type="entry name" value="CO_DH_flav_C"/>
</dbReference>
<evidence type="ECO:0000259" key="3">
    <source>
        <dbReference type="PROSITE" id="PS51387"/>
    </source>
</evidence>
<keyword evidence="2" id="KW-0560">Oxidoreductase</keyword>
<feature type="domain" description="FAD-binding PCMH-type" evidence="3">
    <location>
        <begin position="1"/>
        <end position="172"/>
    </location>
</feature>
<dbReference type="InterPro" id="IPR036318">
    <property type="entry name" value="FAD-bd_PCMH-like_sf"/>
</dbReference>
<dbReference type="SUPFAM" id="SSF56176">
    <property type="entry name" value="FAD-binding/transporter-associated domain-like"/>
    <property type="match status" value="1"/>
</dbReference>
<evidence type="ECO:0000313" key="4">
    <source>
        <dbReference type="EMBL" id="WFD09375.1"/>
    </source>
</evidence>
<dbReference type="Gene3D" id="3.30.43.10">
    <property type="entry name" value="Uridine Diphospho-n-acetylenolpyruvylglucosamine Reductase, domain 2"/>
    <property type="match status" value="1"/>
</dbReference>
<name>A0ABY8EEX5_9FIRM</name>
<protein>
    <submittedName>
        <fullName evidence="4">Xanthine dehydrogenase family protein subunit M</fullName>
    </submittedName>
</protein>
<dbReference type="SUPFAM" id="SSF55447">
    <property type="entry name" value="CO dehydrogenase flavoprotein C-terminal domain-like"/>
    <property type="match status" value="1"/>
</dbReference>
<dbReference type="EMBL" id="CP120733">
    <property type="protein sequence ID" value="WFD09375.1"/>
    <property type="molecule type" value="Genomic_DNA"/>
</dbReference>
<dbReference type="Pfam" id="PF03450">
    <property type="entry name" value="CO_deh_flav_C"/>
    <property type="match status" value="1"/>
</dbReference>
<dbReference type="InterPro" id="IPR051312">
    <property type="entry name" value="Diverse_Substr_Oxidored"/>
</dbReference>
<dbReference type="Gene3D" id="3.30.390.50">
    <property type="entry name" value="CO dehydrogenase flavoprotein, C-terminal domain"/>
    <property type="match status" value="1"/>
</dbReference>
<organism evidence="4 5">
    <name type="scientific">Tepidibacter hydrothermalis</name>
    <dbReference type="NCBI Taxonomy" id="3036126"/>
    <lineage>
        <taxon>Bacteria</taxon>
        <taxon>Bacillati</taxon>
        <taxon>Bacillota</taxon>
        <taxon>Clostridia</taxon>
        <taxon>Peptostreptococcales</taxon>
        <taxon>Peptostreptococcaceae</taxon>
        <taxon>Tepidibacter</taxon>
    </lineage>
</organism>
<dbReference type="SMART" id="SM01092">
    <property type="entry name" value="CO_deh_flav_C"/>
    <property type="match status" value="1"/>
</dbReference>
<sequence>MKMYSPTEISEVLEFLQEHKESGILLAGGTDLIVKYKEQSLPYDFICNILKVEKLKYIKEDEDSLKIGPLVTHEELMESSLVQKHIPVLRDACKTIGSPQIRNRGTIGGNIGTASPAGDTLPALTALGASLKTISIEEERIVPIKDFFRGPGKTILKENEMIKEIIVPKMKEEKGFYTKLGSRNALAISITGVAAKVKCKGQGFEKVEVAFGSVGPTVIYKRVKELEKSNFTKQKLWDAVQCIKEQIYPITDVRATAEYRKEMCANLLYEGLNKILDYNSII</sequence>
<evidence type="ECO:0000256" key="2">
    <source>
        <dbReference type="ARBA" id="ARBA00023002"/>
    </source>
</evidence>
<dbReference type="Gene3D" id="3.30.465.10">
    <property type="match status" value="1"/>
</dbReference>
<accession>A0ABY8EEX5</accession>
<dbReference type="InterPro" id="IPR016166">
    <property type="entry name" value="FAD-bd_PCMH"/>
</dbReference>
<dbReference type="PROSITE" id="PS51387">
    <property type="entry name" value="FAD_PCMH"/>
    <property type="match status" value="1"/>
</dbReference>
<evidence type="ECO:0000313" key="5">
    <source>
        <dbReference type="Proteomes" id="UP001222800"/>
    </source>
</evidence>
<reference evidence="4 5" key="1">
    <citation type="submission" date="2023-03" db="EMBL/GenBank/DDBJ databases">
        <title>Complete genome sequence of Tepidibacter sp. SWIR-1, isolated from a deep-sea hydrothermal vent.</title>
        <authorList>
            <person name="Li X."/>
        </authorList>
    </citation>
    <scope>NUCLEOTIDE SEQUENCE [LARGE SCALE GENOMIC DNA]</scope>
    <source>
        <strain evidence="4 5">SWIR-1</strain>
    </source>
</reference>
<keyword evidence="5" id="KW-1185">Reference proteome</keyword>
<dbReference type="InterPro" id="IPR016167">
    <property type="entry name" value="FAD-bd_PCMH_sub1"/>
</dbReference>
<dbReference type="Proteomes" id="UP001222800">
    <property type="component" value="Chromosome"/>
</dbReference>
<dbReference type="PANTHER" id="PTHR42659:SF9">
    <property type="entry name" value="XANTHINE DEHYDROGENASE FAD-BINDING SUBUNIT XDHB-RELATED"/>
    <property type="match status" value="1"/>
</dbReference>
<evidence type="ECO:0000256" key="1">
    <source>
        <dbReference type="ARBA" id="ARBA00022630"/>
    </source>
</evidence>
<proteinExistence type="predicted"/>
<dbReference type="InterPro" id="IPR016169">
    <property type="entry name" value="FAD-bd_PCMH_sub2"/>
</dbReference>
<keyword evidence="1" id="KW-0285">Flavoprotein</keyword>
<dbReference type="InterPro" id="IPR036683">
    <property type="entry name" value="CO_DH_flav_C_dom_sf"/>
</dbReference>
<dbReference type="RefSeq" id="WP_277731300.1">
    <property type="nucleotide sequence ID" value="NZ_CP120733.1"/>
</dbReference>
<dbReference type="PANTHER" id="PTHR42659">
    <property type="entry name" value="XANTHINE DEHYDROGENASE SUBUNIT C-RELATED"/>
    <property type="match status" value="1"/>
</dbReference>